<evidence type="ECO:0000313" key="15">
    <source>
        <dbReference type="EMBL" id="KAJ2921830.1"/>
    </source>
</evidence>
<protein>
    <recommendedName>
        <fullName evidence="14">Reverse transcriptase Ty1/copia-type domain-containing protein</fullName>
    </recommendedName>
</protein>
<dbReference type="GO" id="GO:0003964">
    <property type="term" value="F:RNA-directed DNA polymerase activity"/>
    <property type="evidence" value="ECO:0007669"/>
    <property type="project" value="UniProtKB-KW"/>
</dbReference>
<dbReference type="Gene3D" id="3.30.420.10">
    <property type="entry name" value="Ribonuclease H-like superfamily/Ribonuclease H"/>
    <property type="match status" value="2"/>
</dbReference>
<feature type="compositionally biased region" description="Basic and acidic residues" evidence="12">
    <location>
        <begin position="289"/>
        <end position="301"/>
    </location>
</feature>
<evidence type="ECO:0000256" key="2">
    <source>
        <dbReference type="ARBA" id="ARBA00022722"/>
    </source>
</evidence>
<sequence length="621" mass="68782">MHSSPFPSTGHCACAPLDLIHTDLCGPLSTFTREEYRYWCVFIDDHTCYQIVVLLKRKSDMFTMFKQFKALAENQLGRKIEALHDDKGGDTQSTSAEGDAERANRTMLEDITAMLTQANLSATFWGRCLAMQVKVWNCLPTASLPGRTPFEAWVGRKPDLSCFRAFGCTAYVFIQKDKCKKLESHMQSAFSKQFIISDCAEFDERVVPGLSPAPSKPIPLPFTPDDSDNSQTPLPRLDTIPTPPVAKSNTPSPAASPAPAPFLALLPPPPAVPEPTPQPPAPPVALRRSQREMKKPGEWWKRAPSLARDPIPGSPPAAPVALPEPPPGPAPQLVPPPVDNWEPRDPSHAVTDSDDSDSDLGGYAEVHAVQHWEAATEEILTLIANGTWELVELPPGEKTIPSGWVLKTKRTSTREVERYKGRVVAKGCSQCLGIDYDDTYYSTFRAAALRTTVAAAGIEDMELRSVAISAAFTNGDLEEVIYMRQPEGFHEGGPNVMCRLKKSLYGLRQAARQWNKKLHSVLLELGFTRLRSDRSVYIYAKGEVRIIMPVYIDNVTLASKDTALLDQTVLDLSKHFKLRDLLEGSDFVTALLHGLIRFYLVLSYLICYLIIISSHDCVELI</sequence>
<comment type="caution">
    <text evidence="15">The sequence shown here is derived from an EMBL/GenBank/DDBJ whole genome shotgun (WGS) entry which is preliminary data.</text>
</comment>
<dbReference type="InterPro" id="IPR012337">
    <property type="entry name" value="RNaseH-like_sf"/>
</dbReference>
<evidence type="ECO:0000256" key="11">
    <source>
        <dbReference type="ARBA" id="ARBA00023268"/>
    </source>
</evidence>
<dbReference type="AlphaFoldDB" id="A0A9W8M7M7"/>
<keyword evidence="9" id="KW-0239">DNA-directed DNA polymerase</keyword>
<evidence type="ECO:0000256" key="7">
    <source>
        <dbReference type="ARBA" id="ARBA00022908"/>
    </source>
</evidence>
<feature type="compositionally biased region" description="Pro residues" evidence="12">
    <location>
        <begin position="254"/>
        <end position="283"/>
    </location>
</feature>
<reference evidence="15" key="1">
    <citation type="submission" date="2022-06" db="EMBL/GenBank/DDBJ databases">
        <title>Genome Sequence of Candolleomyces eurysporus.</title>
        <authorList>
            <person name="Buettner E."/>
        </authorList>
    </citation>
    <scope>NUCLEOTIDE SEQUENCE</scope>
    <source>
        <strain evidence="15">VTCC 930004</strain>
    </source>
</reference>
<feature type="compositionally biased region" description="Pro residues" evidence="12">
    <location>
        <begin position="312"/>
        <end position="338"/>
    </location>
</feature>
<dbReference type="GO" id="GO:0046872">
    <property type="term" value="F:metal ion binding"/>
    <property type="evidence" value="ECO:0007669"/>
    <property type="project" value="UniProtKB-KW"/>
</dbReference>
<dbReference type="Proteomes" id="UP001140091">
    <property type="component" value="Unassembled WGS sequence"/>
</dbReference>
<proteinExistence type="predicted"/>
<evidence type="ECO:0000259" key="14">
    <source>
        <dbReference type="Pfam" id="PF07727"/>
    </source>
</evidence>
<name>A0A9W8M7M7_9AGAR</name>
<feature type="transmembrane region" description="Helical" evidence="13">
    <location>
        <begin position="587"/>
        <end position="611"/>
    </location>
</feature>
<organism evidence="15 16">
    <name type="scientific">Candolleomyces eurysporus</name>
    <dbReference type="NCBI Taxonomy" id="2828524"/>
    <lineage>
        <taxon>Eukaryota</taxon>
        <taxon>Fungi</taxon>
        <taxon>Dikarya</taxon>
        <taxon>Basidiomycota</taxon>
        <taxon>Agaricomycotina</taxon>
        <taxon>Agaricomycetes</taxon>
        <taxon>Agaricomycetidae</taxon>
        <taxon>Agaricales</taxon>
        <taxon>Agaricineae</taxon>
        <taxon>Psathyrellaceae</taxon>
        <taxon>Candolleomyces</taxon>
    </lineage>
</organism>
<dbReference type="GO" id="GO:0003887">
    <property type="term" value="F:DNA-directed DNA polymerase activity"/>
    <property type="evidence" value="ECO:0007669"/>
    <property type="project" value="UniProtKB-KW"/>
</dbReference>
<keyword evidence="1" id="KW-0548">Nucleotidyltransferase</keyword>
<dbReference type="InterPro" id="IPR036397">
    <property type="entry name" value="RNaseH_sf"/>
</dbReference>
<dbReference type="GO" id="GO:0016787">
    <property type="term" value="F:hydrolase activity"/>
    <property type="evidence" value="ECO:0007669"/>
    <property type="project" value="UniProtKB-KW"/>
</dbReference>
<dbReference type="GO" id="GO:0006310">
    <property type="term" value="P:DNA recombination"/>
    <property type="evidence" value="ECO:0007669"/>
    <property type="project" value="UniProtKB-KW"/>
</dbReference>
<evidence type="ECO:0000256" key="13">
    <source>
        <dbReference type="SAM" id="Phobius"/>
    </source>
</evidence>
<keyword evidence="3" id="KW-0479">Metal-binding</keyword>
<keyword evidence="5" id="KW-0378">Hydrolase</keyword>
<keyword evidence="2" id="KW-0540">Nuclease</keyword>
<feature type="region of interest" description="Disordered" evidence="12">
    <location>
        <begin position="210"/>
        <end position="361"/>
    </location>
</feature>
<dbReference type="GO" id="GO:0003676">
    <property type="term" value="F:nucleic acid binding"/>
    <property type="evidence" value="ECO:0007669"/>
    <property type="project" value="InterPro"/>
</dbReference>
<keyword evidence="13" id="KW-0472">Membrane</keyword>
<keyword evidence="11" id="KW-0511">Multifunctional enzyme</keyword>
<evidence type="ECO:0000256" key="3">
    <source>
        <dbReference type="ARBA" id="ARBA00022723"/>
    </source>
</evidence>
<feature type="non-terminal residue" evidence="15">
    <location>
        <position position="1"/>
    </location>
</feature>
<dbReference type="EMBL" id="JANBPK010001545">
    <property type="protein sequence ID" value="KAJ2921830.1"/>
    <property type="molecule type" value="Genomic_DNA"/>
</dbReference>
<dbReference type="GO" id="GO:0004519">
    <property type="term" value="F:endonuclease activity"/>
    <property type="evidence" value="ECO:0007669"/>
    <property type="project" value="UniProtKB-KW"/>
</dbReference>
<evidence type="ECO:0000256" key="9">
    <source>
        <dbReference type="ARBA" id="ARBA00022932"/>
    </source>
</evidence>
<accession>A0A9W8M7M7</accession>
<keyword evidence="13" id="KW-1133">Transmembrane helix</keyword>
<keyword evidence="13" id="KW-0812">Transmembrane</keyword>
<dbReference type="PANTHER" id="PTHR42648">
    <property type="entry name" value="TRANSPOSASE, PUTATIVE-RELATED"/>
    <property type="match status" value="1"/>
</dbReference>
<evidence type="ECO:0000256" key="6">
    <source>
        <dbReference type="ARBA" id="ARBA00022842"/>
    </source>
</evidence>
<keyword evidence="7" id="KW-0229">DNA integration</keyword>
<dbReference type="InterPro" id="IPR013103">
    <property type="entry name" value="RVT_2"/>
</dbReference>
<evidence type="ECO:0000313" key="16">
    <source>
        <dbReference type="Proteomes" id="UP001140091"/>
    </source>
</evidence>
<evidence type="ECO:0000256" key="4">
    <source>
        <dbReference type="ARBA" id="ARBA00022759"/>
    </source>
</evidence>
<keyword evidence="6" id="KW-0460">Magnesium</keyword>
<dbReference type="GO" id="GO:0015074">
    <property type="term" value="P:DNA integration"/>
    <property type="evidence" value="ECO:0007669"/>
    <property type="project" value="UniProtKB-KW"/>
</dbReference>
<evidence type="ECO:0000256" key="5">
    <source>
        <dbReference type="ARBA" id="ARBA00022801"/>
    </source>
</evidence>
<dbReference type="PANTHER" id="PTHR42648:SF11">
    <property type="entry name" value="TRANSPOSON TY4-P GAG-POL POLYPROTEIN"/>
    <property type="match status" value="1"/>
</dbReference>
<dbReference type="InterPro" id="IPR039537">
    <property type="entry name" value="Retrotran_Ty1/copia-like"/>
</dbReference>
<dbReference type="Pfam" id="PF07727">
    <property type="entry name" value="RVT_2"/>
    <property type="match status" value="1"/>
</dbReference>
<keyword evidence="4" id="KW-0255">Endonuclease</keyword>
<evidence type="ECO:0000256" key="1">
    <source>
        <dbReference type="ARBA" id="ARBA00022695"/>
    </source>
</evidence>
<dbReference type="OrthoDB" id="3344688at2759"/>
<evidence type="ECO:0000256" key="8">
    <source>
        <dbReference type="ARBA" id="ARBA00022918"/>
    </source>
</evidence>
<keyword evidence="10" id="KW-0233">DNA recombination</keyword>
<feature type="domain" description="Reverse transcriptase Ty1/copia-type" evidence="14">
    <location>
        <begin position="385"/>
        <end position="588"/>
    </location>
</feature>
<keyword evidence="9" id="KW-0808">Transferase</keyword>
<gene>
    <name evidence="15" type="ORF">H1R20_g15268</name>
</gene>
<evidence type="ECO:0000256" key="10">
    <source>
        <dbReference type="ARBA" id="ARBA00023172"/>
    </source>
</evidence>
<keyword evidence="8" id="KW-0695">RNA-directed DNA polymerase</keyword>
<evidence type="ECO:0000256" key="12">
    <source>
        <dbReference type="SAM" id="MobiDB-lite"/>
    </source>
</evidence>
<dbReference type="SUPFAM" id="SSF53098">
    <property type="entry name" value="Ribonuclease H-like"/>
    <property type="match status" value="1"/>
</dbReference>
<keyword evidence="16" id="KW-1185">Reference proteome</keyword>